<reference evidence="2" key="1">
    <citation type="submission" date="2009-01" db="EMBL/GenBank/DDBJ databases">
        <title>Complete sequence of chromosome of Anaerocellum thermophilum DSM 6725.</title>
        <authorList>
            <person name="Lucas S."/>
            <person name="Copeland A."/>
            <person name="Lapidus A."/>
            <person name="Glavina del Rio T."/>
            <person name="Tice H."/>
            <person name="Bruce D."/>
            <person name="Goodwin L."/>
            <person name="Pitluck S."/>
            <person name="Sims D."/>
            <person name="Meincke L."/>
            <person name="Brettin T."/>
            <person name="Detter J.C."/>
            <person name="Han C."/>
            <person name="Larimer F."/>
            <person name="Land M."/>
            <person name="Hauser L."/>
            <person name="Kyrpides N."/>
            <person name="Ovchinnikova G."/>
            <person name="Kataeva I."/>
            <person name="Adams M.W.W."/>
        </authorList>
    </citation>
    <scope>NUCLEOTIDE SEQUENCE [LARGE SCALE GENOMIC DNA]</scope>
    <source>
        <strain evidence="2">ATCC BAA-1888 / DSM 6725 / Z-1320</strain>
    </source>
</reference>
<organism evidence="1 2">
    <name type="scientific">Caldicellulosiruptor bescii (strain ATCC BAA-1888 / DSM 6725 / KCTC 15123 / Z-1320)</name>
    <name type="common">Anaerocellum thermophilum</name>
    <dbReference type="NCBI Taxonomy" id="521460"/>
    <lineage>
        <taxon>Bacteria</taxon>
        <taxon>Bacillati</taxon>
        <taxon>Bacillota</taxon>
        <taxon>Bacillota incertae sedis</taxon>
        <taxon>Caldicellulosiruptorales</taxon>
        <taxon>Caldicellulosiruptoraceae</taxon>
        <taxon>Caldicellulosiruptor</taxon>
    </lineage>
</organism>
<dbReference type="HOGENOM" id="CLU_3248589_0_0_9"/>
<dbReference type="Proteomes" id="UP000007723">
    <property type="component" value="Chromosome"/>
</dbReference>
<name>B9MLA9_CALBD</name>
<evidence type="ECO:0000313" key="1">
    <source>
        <dbReference type="EMBL" id="ACM61099.1"/>
    </source>
</evidence>
<dbReference type="AlphaFoldDB" id="B9MLA9"/>
<sequence>MFSEYKSDENAIYKNVKNIRICSKVALGVEFPRLFWFSADNF</sequence>
<proteinExistence type="predicted"/>
<gene>
    <name evidence="1" type="ordered locus">Athe_2022</name>
</gene>
<dbReference type="EMBL" id="CP001393">
    <property type="protein sequence ID" value="ACM61099.1"/>
    <property type="molecule type" value="Genomic_DNA"/>
</dbReference>
<protein>
    <submittedName>
        <fullName evidence="1">Uncharacterized protein</fullName>
    </submittedName>
</protein>
<evidence type="ECO:0000313" key="2">
    <source>
        <dbReference type="Proteomes" id="UP000007723"/>
    </source>
</evidence>
<dbReference type="KEGG" id="ate:Athe_2022"/>
<accession>B9MLA9</accession>